<reference evidence="2 3" key="1">
    <citation type="submission" date="2016-11" db="EMBL/GenBank/DDBJ databases">
        <authorList>
            <person name="Jaros S."/>
            <person name="Januszkiewicz K."/>
            <person name="Wedrychowicz H."/>
        </authorList>
    </citation>
    <scope>NUCLEOTIDE SEQUENCE [LARGE SCALE GENOMIC DNA]</scope>
    <source>
        <strain evidence="2 3">DSM 15929</strain>
    </source>
</reference>
<dbReference type="EMBL" id="FRAC01000024">
    <property type="protein sequence ID" value="SHL14233.1"/>
    <property type="molecule type" value="Genomic_DNA"/>
</dbReference>
<protein>
    <submittedName>
        <fullName evidence="2">LytTr DNA-binding domain-containing protein</fullName>
    </submittedName>
</protein>
<keyword evidence="2" id="KW-0238">DNA-binding</keyword>
<accession>A0A1M6Y7S4</accession>
<dbReference type="GO" id="GO:0000156">
    <property type="term" value="F:phosphorelay response regulator activity"/>
    <property type="evidence" value="ECO:0007669"/>
    <property type="project" value="InterPro"/>
</dbReference>
<dbReference type="AlphaFoldDB" id="A0A1M6Y7S4"/>
<dbReference type="Proteomes" id="UP000184386">
    <property type="component" value="Unassembled WGS sequence"/>
</dbReference>
<dbReference type="Gene3D" id="2.40.50.1020">
    <property type="entry name" value="LytTr DNA-binding domain"/>
    <property type="match status" value="1"/>
</dbReference>
<dbReference type="Pfam" id="PF04397">
    <property type="entry name" value="LytTR"/>
    <property type="match status" value="1"/>
</dbReference>
<dbReference type="InterPro" id="IPR046947">
    <property type="entry name" value="LytR-like"/>
</dbReference>
<dbReference type="InterPro" id="IPR007492">
    <property type="entry name" value="LytTR_DNA-bd_dom"/>
</dbReference>
<evidence type="ECO:0000313" key="2">
    <source>
        <dbReference type="EMBL" id="SHL14233.1"/>
    </source>
</evidence>
<dbReference type="SMART" id="SM00850">
    <property type="entry name" value="LytTR"/>
    <property type="match status" value="1"/>
</dbReference>
<dbReference type="OrthoDB" id="9808614at2"/>
<dbReference type="PROSITE" id="PS50930">
    <property type="entry name" value="HTH_LYTTR"/>
    <property type="match status" value="1"/>
</dbReference>
<proteinExistence type="predicted"/>
<evidence type="ECO:0000259" key="1">
    <source>
        <dbReference type="PROSITE" id="PS50930"/>
    </source>
</evidence>
<dbReference type="STRING" id="1121322.SAMN02745136_04186"/>
<feature type="domain" description="HTH LytTR-type" evidence="1">
    <location>
        <begin position="41"/>
        <end position="145"/>
    </location>
</feature>
<evidence type="ECO:0000313" key="3">
    <source>
        <dbReference type="Proteomes" id="UP000184386"/>
    </source>
</evidence>
<dbReference type="GO" id="GO:0003677">
    <property type="term" value="F:DNA binding"/>
    <property type="evidence" value="ECO:0007669"/>
    <property type="project" value="UniProtKB-KW"/>
</dbReference>
<name>A0A1M6Y7S4_9FIRM</name>
<keyword evidence="3" id="KW-1185">Reference proteome</keyword>
<gene>
    <name evidence="2" type="ORF">SAMN02745136_04186</name>
</gene>
<dbReference type="PANTHER" id="PTHR37299">
    <property type="entry name" value="TRANSCRIPTIONAL REGULATOR-RELATED"/>
    <property type="match status" value="1"/>
</dbReference>
<sequence>MKVTINQNMACTEDEIIINCSYLDERLKQLIELIRQYSFSMELFKGNESYHIPLEKIFYFDSADGKTFAYTKDKIYEAKESLSELEDKLRTTPFVRISKNCILNSSCLVKVKPMVNHRLEATLKNNEKVIVSRNYIQVLKEKLLIRGGLT</sequence>
<dbReference type="PANTHER" id="PTHR37299:SF4">
    <property type="entry name" value="TRANSCRIPTIONAL REGULATOR"/>
    <property type="match status" value="1"/>
</dbReference>
<dbReference type="RefSeq" id="WP_073278872.1">
    <property type="nucleotide sequence ID" value="NZ_FRAC01000024.1"/>
</dbReference>
<organism evidence="2 3">
    <name type="scientific">Anaerocolumna jejuensis DSM 15929</name>
    <dbReference type="NCBI Taxonomy" id="1121322"/>
    <lineage>
        <taxon>Bacteria</taxon>
        <taxon>Bacillati</taxon>
        <taxon>Bacillota</taxon>
        <taxon>Clostridia</taxon>
        <taxon>Lachnospirales</taxon>
        <taxon>Lachnospiraceae</taxon>
        <taxon>Anaerocolumna</taxon>
    </lineage>
</organism>